<feature type="domain" description="Gfo/Idh/MocA-like oxidoreductase N-terminal" evidence="2">
    <location>
        <begin position="4"/>
        <end position="105"/>
    </location>
</feature>
<dbReference type="GO" id="GO:0005737">
    <property type="term" value="C:cytoplasm"/>
    <property type="evidence" value="ECO:0007669"/>
    <property type="project" value="TreeGrafter"/>
</dbReference>
<proteinExistence type="inferred from homology"/>
<dbReference type="Proteomes" id="UP000005206">
    <property type="component" value="Chromosome 6"/>
</dbReference>
<dbReference type="SUPFAM" id="SSF51735">
    <property type="entry name" value="NAD(P)-binding Rossmann-fold domains"/>
    <property type="match status" value="1"/>
</dbReference>
<dbReference type="Pfam" id="PF01408">
    <property type="entry name" value="GFO_IDH_MocA"/>
    <property type="match status" value="1"/>
</dbReference>
<dbReference type="Gene3D" id="3.40.50.720">
    <property type="entry name" value="NAD(P)-binding Rossmann-like Domain"/>
    <property type="match status" value="1"/>
</dbReference>
<name>C7ZAM5_FUSV7</name>
<dbReference type="GO" id="GO:0016491">
    <property type="term" value="F:oxidoreductase activity"/>
    <property type="evidence" value="ECO:0007669"/>
    <property type="project" value="TreeGrafter"/>
</dbReference>
<dbReference type="RefSeq" id="XP_003045013.1">
    <property type="nucleotide sequence ID" value="XM_003044967.1"/>
</dbReference>
<evidence type="ECO:0000313" key="4">
    <source>
        <dbReference type="EMBL" id="EEU39300.1"/>
    </source>
</evidence>
<evidence type="ECO:0000259" key="2">
    <source>
        <dbReference type="Pfam" id="PF01408"/>
    </source>
</evidence>
<reference evidence="4 5" key="1">
    <citation type="journal article" date="2009" name="PLoS Genet.">
        <title>The genome of Nectria haematococca: contribution of supernumerary chromosomes to gene expansion.</title>
        <authorList>
            <person name="Coleman J.J."/>
            <person name="Rounsley S.D."/>
            <person name="Rodriguez-Carres M."/>
            <person name="Kuo A."/>
            <person name="Wasmann C.C."/>
            <person name="Grimwood J."/>
            <person name="Schmutz J."/>
            <person name="Taga M."/>
            <person name="White G.J."/>
            <person name="Zhou S."/>
            <person name="Schwartz D.C."/>
            <person name="Freitag M."/>
            <person name="Ma L.J."/>
            <person name="Danchin E.G."/>
            <person name="Henrissat B."/>
            <person name="Coutinho P.M."/>
            <person name="Nelson D.R."/>
            <person name="Straney D."/>
            <person name="Napoli C.A."/>
            <person name="Barker B.M."/>
            <person name="Gribskov M."/>
            <person name="Rep M."/>
            <person name="Kroken S."/>
            <person name="Molnar I."/>
            <person name="Rensing C."/>
            <person name="Kennell J.C."/>
            <person name="Zamora J."/>
            <person name="Farman M.L."/>
            <person name="Selker E.U."/>
            <person name="Salamov A."/>
            <person name="Shapiro H."/>
            <person name="Pangilinan J."/>
            <person name="Lindquist E."/>
            <person name="Lamers C."/>
            <person name="Grigoriev I.V."/>
            <person name="Geiser D.M."/>
            <person name="Covert S.F."/>
            <person name="Temporini E."/>
            <person name="Vanetten H.D."/>
        </authorList>
    </citation>
    <scope>NUCLEOTIDE SEQUENCE [LARGE SCALE GENOMIC DNA]</scope>
    <source>
        <strain evidence="5">ATCC MYA-4622 / CBS 123669 / FGSC 9596 / NRRL 45880 / 77-13-4</strain>
    </source>
</reference>
<comment type="similarity">
    <text evidence="1">Belongs to the Gfo/Idh/MocA family.</text>
</comment>
<evidence type="ECO:0008006" key="6">
    <source>
        <dbReference type="Google" id="ProtNLM"/>
    </source>
</evidence>
<dbReference type="AlphaFoldDB" id="C7ZAM5"/>
<dbReference type="STRING" id="660122.C7ZAM5"/>
<dbReference type="OMA" id="KPICFEK"/>
<feature type="domain" description="GFO/IDH/MocA-like oxidoreductase" evidence="3">
    <location>
        <begin position="138"/>
        <end position="255"/>
    </location>
</feature>
<dbReference type="Gene3D" id="3.30.360.10">
    <property type="entry name" value="Dihydrodipicolinate Reductase, domain 2"/>
    <property type="match status" value="1"/>
</dbReference>
<dbReference type="InterPro" id="IPR000683">
    <property type="entry name" value="Gfo/Idh/MocA-like_OxRdtase_N"/>
</dbReference>
<dbReference type="GO" id="GO:0006740">
    <property type="term" value="P:NADPH regeneration"/>
    <property type="evidence" value="ECO:0007669"/>
    <property type="project" value="TreeGrafter"/>
</dbReference>
<dbReference type="GeneID" id="9672195"/>
<keyword evidence="5" id="KW-1185">Reference proteome</keyword>
<dbReference type="PANTHER" id="PTHR42840">
    <property type="entry name" value="NAD(P)-BINDING ROSSMANN-FOLD SUPERFAMILY PROTEIN-RELATED"/>
    <property type="match status" value="1"/>
</dbReference>
<dbReference type="PANTHER" id="PTHR42840:SF5">
    <property type="entry name" value="NAD(P)-BINDING ROSSMANN-FOLD SUPERFAMILY PROTEIN"/>
    <property type="match status" value="1"/>
</dbReference>
<dbReference type="InterPro" id="IPR036291">
    <property type="entry name" value="NAD(P)-bd_dom_sf"/>
</dbReference>
<sequence length="321" mass="35571">GIWAREEHLPAILACRELVLKAVYSRSRKSAHSIAAAVAHDLYIHTDEDNNGFDKLLERSDVHAVLISLPIKNQAEYIRQALIAGKHVLSEKPVCENVKDAVDLIGWYRTEVRGPSWCVAENWRFLESYKYAANQLESLGRIRAFHGKQHSLVQPDGKFHQTQWRKEPTHQGGFLLDGGVHYMAGIRQLLSVQPGNQVSQVTAFTTMLQGYLPPVDTAHALFKTVSGAVGTFQLSVGSTTVADEWLVECEHGWIRINGHGGGSEVTVSKHGEVFQKTIPNERTGVPPEIRAWGQALVQGKVLKEQEPEAALADLELVSHKA</sequence>
<evidence type="ECO:0000259" key="3">
    <source>
        <dbReference type="Pfam" id="PF22725"/>
    </source>
</evidence>
<evidence type="ECO:0000313" key="5">
    <source>
        <dbReference type="Proteomes" id="UP000005206"/>
    </source>
</evidence>
<dbReference type="InParanoid" id="C7ZAM5"/>
<feature type="non-terminal residue" evidence="4">
    <location>
        <position position="1"/>
    </location>
</feature>
<dbReference type="InterPro" id="IPR055170">
    <property type="entry name" value="GFO_IDH_MocA-like_dom"/>
</dbReference>
<gene>
    <name evidence="4" type="ORF">NECHADRAFT_43861</name>
</gene>
<dbReference type="FunCoup" id="C7ZAM5">
    <property type="interactions" value="289"/>
</dbReference>
<dbReference type="OrthoDB" id="64915at2759"/>
<dbReference type="eggNOG" id="KOG2742">
    <property type="taxonomic scope" value="Eukaryota"/>
</dbReference>
<dbReference type="GO" id="GO:0000166">
    <property type="term" value="F:nucleotide binding"/>
    <property type="evidence" value="ECO:0007669"/>
    <property type="project" value="InterPro"/>
</dbReference>
<protein>
    <recommendedName>
        <fullName evidence="6">Gfo/Idh/MocA-like oxidoreductase N-terminal domain-containing protein</fullName>
    </recommendedName>
</protein>
<organism evidence="4 5">
    <name type="scientific">Fusarium vanettenii (strain ATCC MYA-4622 / CBS 123669 / FGSC 9596 / NRRL 45880 / 77-13-4)</name>
    <name type="common">Fusarium solani subsp. pisi</name>
    <dbReference type="NCBI Taxonomy" id="660122"/>
    <lineage>
        <taxon>Eukaryota</taxon>
        <taxon>Fungi</taxon>
        <taxon>Dikarya</taxon>
        <taxon>Ascomycota</taxon>
        <taxon>Pezizomycotina</taxon>
        <taxon>Sordariomycetes</taxon>
        <taxon>Hypocreomycetidae</taxon>
        <taxon>Hypocreales</taxon>
        <taxon>Nectriaceae</taxon>
        <taxon>Fusarium</taxon>
        <taxon>Fusarium solani species complex</taxon>
        <taxon>Fusarium vanettenii</taxon>
    </lineage>
</organism>
<evidence type="ECO:0000256" key="1">
    <source>
        <dbReference type="ARBA" id="ARBA00010928"/>
    </source>
</evidence>
<dbReference type="EMBL" id="GG698912">
    <property type="protein sequence ID" value="EEU39300.1"/>
    <property type="molecule type" value="Genomic_DNA"/>
</dbReference>
<dbReference type="VEuPathDB" id="FungiDB:NECHADRAFT_43861"/>
<dbReference type="SUPFAM" id="SSF55347">
    <property type="entry name" value="Glyceraldehyde-3-phosphate dehydrogenase-like, C-terminal domain"/>
    <property type="match status" value="1"/>
</dbReference>
<dbReference type="HOGENOM" id="CLU_023194_3_1_1"/>
<accession>C7ZAM5</accession>
<dbReference type="Pfam" id="PF22725">
    <property type="entry name" value="GFO_IDH_MocA_C3"/>
    <property type="match status" value="1"/>
</dbReference>
<dbReference type="KEGG" id="nhe:NECHADRAFT_43861"/>